<evidence type="ECO:0000256" key="5">
    <source>
        <dbReference type="ARBA" id="ARBA00022856"/>
    </source>
</evidence>
<evidence type="ECO:0000256" key="3">
    <source>
        <dbReference type="ARBA" id="ARBA00022448"/>
    </source>
</evidence>
<comment type="similarity">
    <text evidence="2">Belongs to the oligopeptide OPT transporter family.</text>
</comment>
<comment type="subcellular location">
    <subcellularLocation>
        <location evidence="1">Membrane</location>
        <topology evidence="1">Multi-pass membrane protein</topology>
    </subcellularLocation>
</comment>
<dbReference type="PANTHER" id="PTHR22601">
    <property type="entry name" value="ISP4 LIKE PROTEIN"/>
    <property type="match status" value="1"/>
</dbReference>
<dbReference type="AlphaFoldDB" id="A0A8H3E5J5"/>
<keyword evidence="8 10" id="KW-0472">Membrane</keyword>
<evidence type="ECO:0000256" key="1">
    <source>
        <dbReference type="ARBA" id="ARBA00004141"/>
    </source>
</evidence>
<evidence type="ECO:0000256" key="10">
    <source>
        <dbReference type="SAM" id="Phobius"/>
    </source>
</evidence>
<organism evidence="11 12">
    <name type="scientific">Rhizoctonia solani</name>
    <dbReference type="NCBI Taxonomy" id="456999"/>
    <lineage>
        <taxon>Eukaryota</taxon>
        <taxon>Fungi</taxon>
        <taxon>Dikarya</taxon>
        <taxon>Basidiomycota</taxon>
        <taxon>Agaricomycotina</taxon>
        <taxon>Agaricomycetes</taxon>
        <taxon>Cantharellales</taxon>
        <taxon>Ceratobasidiaceae</taxon>
        <taxon>Rhizoctonia</taxon>
    </lineage>
</organism>
<comment type="caution">
    <text evidence="11">The sequence shown here is derived from an EMBL/GenBank/DDBJ whole genome shotgun (WGS) entry which is preliminary data.</text>
</comment>
<evidence type="ECO:0000256" key="2">
    <source>
        <dbReference type="ARBA" id="ARBA00008807"/>
    </source>
</evidence>
<feature type="transmembrane region" description="Helical" evidence="10">
    <location>
        <begin position="480"/>
        <end position="500"/>
    </location>
</feature>
<proteinExistence type="inferred from homology"/>
<feature type="transmembrane region" description="Helical" evidence="10">
    <location>
        <begin position="233"/>
        <end position="256"/>
    </location>
</feature>
<feature type="transmembrane region" description="Helical" evidence="10">
    <location>
        <begin position="647"/>
        <end position="667"/>
    </location>
</feature>
<name>A0A8H3E5J5_9AGAM</name>
<feature type="transmembrane region" description="Helical" evidence="10">
    <location>
        <begin position="718"/>
        <end position="737"/>
    </location>
</feature>
<evidence type="ECO:0000313" key="12">
    <source>
        <dbReference type="Proteomes" id="UP000663827"/>
    </source>
</evidence>
<sequence length="860" mass="96239">MPPMPHESIALAADLPHLTERKAGSRSLSIDEKPPKAFDEEGSGQENSSEVARDLEIDVQQLERLSKLAERISDEEAETIIRGVWEEHRHDPSYPSTVLEVARRFLEGPTLKDDPVIYQKTLDEVKMEVALIVHDSPYVEVRAVVSSEDDPSIPCSTIRAWTIGLLFACAGALINQLFSLRYPRIEIDEIVAQLLAYPAGTAWARWMPQKSINFFGHKLALNPGPFNRKEHMFITIMANVSFGVGYSSYVIVVQRVPTFFNQEWAKQFGYQITLSLSFQLMGYGLAGLSRRFLVYPAAAIWPRNLASIALNNSFHANANPVVNGWKISQMKFFLYAFGGMFVYFWFPNYIIGAMSYFSWISWIKPESAILAAVAGTNTGLGLNPLPTFDWNVVEASIQPLISPFFATFNNFIGMLTTFPIVLSLWLTNTWYTGHLPINSNRPYDRFGKQYKVTNVVNDKGFYDQAAYEAYSPLYLSAGQAFLYGSFFAVYPATLVHSLLYHRHEIFRGFKSLINRKDPRHDNKDVHNRLMAAYPEAPEWWYTCLLLIAIAFGLVAILCYPTHTTVGALFMGLTLALIFVVPIGVIYAVTNQEVTLNVLAEFIGGVLFPGNALAMNMFKSYGYVVTARTLRFASDLKLGHYTKINPRVLFVGQTIATVVSTLVAMSIMNWQVNSIKDVCTPQAQAKFTCPGTSTFFTASVIWGTLGPIKMYGADGPYNVLLYGFLIGALLPILFFLLAKRFPSNSFIRGIHAPIFLAGGLNWAPYNLSHTWPAVVVGYIFQVHIRKRYLGWWQKYNYVLTSALTCGVAIAAIVTFFALQWAGIEIDWRGNSIVSEGCDGKGCPLVPVPEKGYWGPGPGEFH</sequence>
<dbReference type="Proteomes" id="UP000663827">
    <property type="component" value="Unassembled WGS sequence"/>
</dbReference>
<protein>
    <recommendedName>
        <fullName evidence="13">Sexual differentiation process protein isp4 [Schizosaccharomyces pombe 972h-]</fullName>
    </recommendedName>
</protein>
<accession>A0A8H3E5J5</accession>
<evidence type="ECO:0000256" key="7">
    <source>
        <dbReference type="ARBA" id="ARBA00022989"/>
    </source>
</evidence>
<feature type="transmembrane region" description="Helical" evidence="10">
    <location>
        <begin position="601"/>
        <end position="626"/>
    </location>
</feature>
<dbReference type="Pfam" id="PF03169">
    <property type="entry name" value="OPT"/>
    <property type="match status" value="1"/>
</dbReference>
<dbReference type="InterPro" id="IPR004813">
    <property type="entry name" value="OPT"/>
</dbReference>
<feature type="transmembrane region" description="Helical" evidence="10">
    <location>
        <begin position="794"/>
        <end position="817"/>
    </location>
</feature>
<keyword evidence="6" id="KW-0653">Protein transport</keyword>
<evidence type="ECO:0000256" key="4">
    <source>
        <dbReference type="ARBA" id="ARBA00022692"/>
    </source>
</evidence>
<evidence type="ECO:0008006" key="13">
    <source>
        <dbReference type="Google" id="ProtNLM"/>
    </source>
</evidence>
<feature type="region of interest" description="Disordered" evidence="9">
    <location>
        <begin position="13"/>
        <end position="52"/>
    </location>
</feature>
<keyword evidence="3" id="KW-0813">Transport</keyword>
<dbReference type="GO" id="GO:0035673">
    <property type="term" value="F:oligopeptide transmembrane transporter activity"/>
    <property type="evidence" value="ECO:0007669"/>
    <property type="project" value="InterPro"/>
</dbReference>
<feature type="transmembrane region" description="Helical" evidence="10">
    <location>
        <begin position="566"/>
        <end position="589"/>
    </location>
</feature>
<gene>
    <name evidence="11" type="ORF">RDB_LOCUS118942</name>
</gene>
<evidence type="ECO:0000256" key="8">
    <source>
        <dbReference type="ARBA" id="ARBA00023136"/>
    </source>
</evidence>
<dbReference type="NCBIfam" id="TIGR00728">
    <property type="entry name" value="OPT_sfam"/>
    <property type="match status" value="1"/>
</dbReference>
<feature type="transmembrane region" description="Helical" evidence="10">
    <location>
        <begin position="539"/>
        <end position="559"/>
    </location>
</feature>
<dbReference type="GO" id="GO:0016020">
    <property type="term" value="C:membrane"/>
    <property type="evidence" value="ECO:0007669"/>
    <property type="project" value="UniProtKB-SubCell"/>
</dbReference>
<dbReference type="GO" id="GO:0015031">
    <property type="term" value="P:protein transport"/>
    <property type="evidence" value="ECO:0007669"/>
    <property type="project" value="UniProtKB-KW"/>
</dbReference>
<feature type="transmembrane region" description="Helical" evidence="10">
    <location>
        <begin position="411"/>
        <end position="431"/>
    </location>
</feature>
<keyword evidence="7 10" id="KW-1133">Transmembrane helix</keyword>
<reference evidence="11" key="1">
    <citation type="submission" date="2021-01" db="EMBL/GenBank/DDBJ databases">
        <authorList>
            <person name="Kaushik A."/>
        </authorList>
    </citation>
    <scope>NUCLEOTIDE SEQUENCE</scope>
    <source>
        <strain evidence="11">AG5</strain>
    </source>
</reference>
<dbReference type="EMBL" id="CAJNJQ010002697">
    <property type="protein sequence ID" value="CAE7182909.1"/>
    <property type="molecule type" value="Genomic_DNA"/>
</dbReference>
<keyword evidence="5" id="KW-0571">Peptide transport</keyword>
<dbReference type="NCBIfam" id="TIGR00727">
    <property type="entry name" value="ISP4_OPT"/>
    <property type="match status" value="1"/>
</dbReference>
<feature type="transmembrane region" description="Helical" evidence="10">
    <location>
        <begin position="332"/>
        <end position="357"/>
    </location>
</feature>
<evidence type="ECO:0000256" key="9">
    <source>
        <dbReference type="SAM" id="MobiDB-lite"/>
    </source>
</evidence>
<evidence type="ECO:0000313" key="11">
    <source>
        <dbReference type="EMBL" id="CAE7182909.1"/>
    </source>
</evidence>
<feature type="compositionally biased region" description="Basic and acidic residues" evidence="9">
    <location>
        <begin position="17"/>
        <end position="39"/>
    </location>
</feature>
<keyword evidence="4 10" id="KW-0812">Transmembrane</keyword>
<evidence type="ECO:0000256" key="6">
    <source>
        <dbReference type="ARBA" id="ARBA00022927"/>
    </source>
</evidence>
<dbReference type="InterPro" id="IPR004648">
    <property type="entry name" value="Oligpept_transpt"/>
</dbReference>